<keyword evidence="3" id="KW-1185">Reference proteome</keyword>
<keyword evidence="2" id="KW-0645">Protease</keyword>
<proteinExistence type="predicted"/>
<evidence type="ECO:0000313" key="3">
    <source>
        <dbReference type="Proteomes" id="UP000238442"/>
    </source>
</evidence>
<sequence>MKYIRINLLLCLVVLLLNAACKSDDSGDTTNENAENLKALGASAEDLLSDDFYTKLVVEIVYSQGFRPKQLTIDTFRTFLNQRLNKPGGISIVETVIDPPSGEPYTVQEIRDIEKDVRTKYTNGNEIAVFVFFANGNSSNDTSSSVTLGTAYQNTSMVIYQETLQSLEQDLFLMEATTIRHEFGHILGLVDISGDDIHPDGHIDPESSKHCIVEGCLMYFASTIPSTIPNPMKGDIPPLDPLCIEDLQAKGGK</sequence>
<name>A0A2S0HTD5_9FLAO</name>
<reference evidence="2 3" key="1">
    <citation type="submission" date="2018-02" db="EMBL/GenBank/DDBJ databases">
        <title>Genomic analysis of the strain RR4-38 isolated from a seawater recirculating aquaculture system.</title>
        <authorList>
            <person name="Kim Y.-S."/>
            <person name="Jang Y.H."/>
            <person name="Kim K.-H."/>
        </authorList>
    </citation>
    <scope>NUCLEOTIDE SEQUENCE [LARGE SCALE GENOMIC DNA]</scope>
    <source>
        <strain evidence="2 3">RR4-38</strain>
    </source>
</reference>
<dbReference type="OrthoDB" id="1121673at2"/>
<dbReference type="Proteomes" id="UP000238442">
    <property type="component" value="Chromosome"/>
</dbReference>
<gene>
    <name evidence="2" type="ORF">C5O00_01555</name>
</gene>
<feature type="chain" id="PRO_5015459255" evidence="1">
    <location>
        <begin position="20"/>
        <end position="253"/>
    </location>
</feature>
<evidence type="ECO:0000313" key="2">
    <source>
        <dbReference type="EMBL" id="AVI49920.1"/>
    </source>
</evidence>
<evidence type="ECO:0000256" key="1">
    <source>
        <dbReference type="SAM" id="SignalP"/>
    </source>
</evidence>
<dbReference type="SUPFAM" id="SSF55486">
    <property type="entry name" value="Metalloproteases ('zincins'), catalytic domain"/>
    <property type="match status" value="1"/>
</dbReference>
<dbReference type="GO" id="GO:0008237">
    <property type="term" value="F:metallopeptidase activity"/>
    <property type="evidence" value="ECO:0007669"/>
    <property type="project" value="UniProtKB-KW"/>
</dbReference>
<organism evidence="2 3">
    <name type="scientific">Pukyongia salina</name>
    <dbReference type="NCBI Taxonomy" id="2094025"/>
    <lineage>
        <taxon>Bacteria</taxon>
        <taxon>Pseudomonadati</taxon>
        <taxon>Bacteroidota</taxon>
        <taxon>Flavobacteriia</taxon>
        <taxon>Flavobacteriales</taxon>
        <taxon>Flavobacteriaceae</taxon>
        <taxon>Pukyongia</taxon>
    </lineage>
</organism>
<protein>
    <submittedName>
        <fullName evidence="2">Membrane metalloprotease</fullName>
    </submittedName>
</protein>
<dbReference type="GO" id="GO:0006508">
    <property type="term" value="P:proteolysis"/>
    <property type="evidence" value="ECO:0007669"/>
    <property type="project" value="UniProtKB-KW"/>
</dbReference>
<dbReference type="InterPro" id="IPR024079">
    <property type="entry name" value="MetalloPept_cat_dom_sf"/>
</dbReference>
<accession>A0A2S0HTD5</accession>
<dbReference type="Gene3D" id="3.40.390.10">
    <property type="entry name" value="Collagenase (Catalytic Domain)"/>
    <property type="match status" value="1"/>
</dbReference>
<dbReference type="RefSeq" id="WP_105214308.1">
    <property type="nucleotide sequence ID" value="NZ_CP027062.1"/>
</dbReference>
<dbReference type="AlphaFoldDB" id="A0A2S0HTD5"/>
<feature type="signal peptide" evidence="1">
    <location>
        <begin position="1"/>
        <end position="19"/>
    </location>
</feature>
<keyword evidence="2" id="KW-0378">Hydrolase</keyword>
<keyword evidence="1" id="KW-0732">Signal</keyword>
<dbReference type="KEGG" id="aue:C5O00_01555"/>
<keyword evidence="2" id="KW-0482">Metalloprotease</keyword>
<dbReference type="EMBL" id="CP027062">
    <property type="protein sequence ID" value="AVI49920.1"/>
    <property type="molecule type" value="Genomic_DNA"/>
</dbReference>